<keyword evidence="2" id="KW-1185">Reference proteome</keyword>
<evidence type="ECO:0000313" key="1">
    <source>
        <dbReference type="EMBL" id="MDG0808840.1"/>
    </source>
</evidence>
<dbReference type="InterPro" id="IPR029058">
    <property type="entry name" value="AB_hydrolase_fold"/>
</dbReference>
<dbReference type="EMBL" id="JAPDIA010000002">
    <property type="protein sequence ID" value="MDG0808840.1"/>
    <property type="molecule type" value="Genomic_DNA"/>
</dbReference>
<dbReference type="RefSeq" id="WP_277529699.1">
    <property type="nucleotide sequence ID" value="NZ_JAPDIA010000002.1"/>
</dbReference>
<protein>
    <submittedName>
        <fullName evidence="1">Uncharacterized protein</fullName>
    </submittedName>
</protein>
<reference evidence="1" key="1">
    <citation type="submission" date="2022-10" db="EMBL/GenBank/DDBJ databases">
        <title>Comparative genomic analysis of Cohnella hashimotonis sp. nov., isolated from the International Space Station.</title>
        <authorList>
            <person name="Simpson A."/>
            <person name="Venkateswaran K."/>
        </authorList>
    </citation>
    <scope>NUCLEOTIDE SEQUENCE</scope>
    <source>
        <strain evidence="1">DSM 28161</strain>
    </source>
</reference>
<gene>
    <name evidence="1" type="ORF">OMP40_05135</name>
</gene>
<dbReference type="AlphaFoldDB" id="A0A9X4QRQ9"/>
<proteinExistence type="predicted"/>
<evidence type="ECO:0000313" key="2">
    <source>
        <dbReference type="Proteomes" id="UP001153404"/>
    </source>
</evidence>
<accession>A0A9X4QRQ9</accession>
<comment type="caution">
    <text evidence="1">The sequence shown here is derived from an EMBL/GenBank/DDBJ whole genome shotgun (WGS) entry which is preliminary data.</text>
</comment>
<dbReference type="Proteomes" id="UP001153404">
    <property type="component" value="Unassembled WGS sequence"/>
</dbReference>
<dbReference type="Gene3D" id="3.40.50.1820">
    <property type="entry name" value="alpha/beta hydrolase"/>
    <property type="match status" value="1"/>
</dbReference>
<organism evidence="1 2">
    <name type="scientific">Cohnella rhizosphaerae</name>
    <dbReference type="NCBI Taxonomy" id="1457232"/>
    <lineage>
        <taxon>Bacteria</taxon>
        <taxon>Bacillati</taxon>
        <taxon>Bacillota</taxon>
        <taxon>Bacilli</taxon>
        <taxon>Bacillales</taxon>
        <taxon>Paenibacillaceae</taxon>
        <taxon>Cohnella</taxon>
    </lineage>
</organism>
<sequence>MGLLRMQYRSELLSLSTNITVCYPTGALTTGLGYKDPLLPESGKRPYRPGMKFQVVYLLHGGGEDDTVPYRYTRLERYAEDNQVMLVTPSVNDSF</sequence>
<name>A0A9X4QRQ9_9BACL</name>